<evidence type="ECO:0000256" key="1">
    <source>
        <dbReference type="SAM" id="MobiDB-lite"/>
    </source>
</evidence>
<evidence type="ECO:0000313" key="3">
    <source>
        <dbReference type="EMBL" id="GGL67282.1"/>
    </source>
</evidence>
<organism evidence="3 4">
    <name type="scientific">Microlunatus endophyticus</name>
    <dbReference type="NCBI Taxonomy" id="1716077"/>
    <lineage>
        <taxon>Bacteria</taxon>
        <taxon>Bacillati</taxon>
        <taxon>Actinomycetota</taxon>
        <taxon>Actinomycetes</taxon>
        <taxon>Propionibacteriales</taxon>
        <taxon>Propionibacteriaceae</taxon>
        <taxon>Microlunatus</taxon>
    </lineage>
</organism>
<comment type="caution">
    <text evidence="3">The sequence shown here is derived from an EMBL/GenBank/DDBJ whole genome shotgun (WGS) entry which is preliminary data.</text>
</comment>
<keyword evidence="2" id="KW-0472">Membrane</keyword>
<proteinExistence type="predicted"/>
<reference evidence="3" key="1">
    <citation type="journal article" date="2014" name="Int. J. Syst. Evol. Microbiol.">
        <title>Complete genome sequence of Corynebacterium casei LMG S-19264T (=DSM 44701T), isolated from a smear-ripened cheese.</title>
        <authorList>
            <consortium name="US DOE Joint Genome Institute (JGI-PGF)"/>
            <person name="Walter F."/>
            <person name="Albersmeier A."/>
            <person name="Kalinowski J."/>
            <person name="Ruckert C."/>
        </authorList>
    </citation>
    <scope>NUCLEOTIDE SEQUENCE</scope>
    <source>
        <strain evidence="3">CGMCC 4.7306</strain>
    </source>
</reference>
<dbReference type="Proteomes" id="UP000613840">
    <property type="component" value="Unassembled WGS sequence"/>
</dbReference>
<keyword evidence="4" id="KW-1185">Reference proteome</keyword>
<feature type="region of interest" description="Disordered" evidence="1">
    <location>
        <begin position="56"/>
        <end position="81"/>
    </location>
</feature>
<dbReference type="AlphaFoldDB" id="A0A917SAC3"/>
<evidence type="ECO:0000313" key="4">
    <source>
        <dbReference type="Proteomes" id="UP000613840"/>
    </source>
</evidence>
<evidence type="ECO:0000256" key="2">
    <source>
        <dbReference type="SAM" id="Phobius"/>
    </source>
</evidence>
<sequence>MIVYVVAMVAILVVAAAVVGLVIVGMEGRGREHMPWLADKFTRAAKHLNGEIEPPESLTRMVERSHSGHRERERQHSAAGR</sequence>
<dbReference type="RefSeq" id="WP_188895908.1">
    <property type="nucleotide sequence ID" value="NZ_BMMZ01000006.1"/>
</dbReference>
<dbReference type="EMBL" id="BMMZ01000006">
    <property type="protein sequence ID" value="GGL67282.1"/>
    <property type="molecule type" value="Genomic_DNA"/>
</dbReference>
<reference evidence="3" key="2">
    <citation type="submission" date="2020-09" db="EMBL/GenBank/DDBJ databases">
        <authorList>
            <person name="Sun Q."/>
            <person name="Zhou Y."/>
        </authorList>
    </citation>
    <scope>NUCLEOTIDE SEQUENCE</scope>
    <source>
        <strain evidence="3">CGMCC 4.7306</strain>
    </source>
</reference>
<feature type="compositionally biased region" description="Basic and acidic residues" evidence="1">
    <location>
        <begin position="61"/>
        <end position="81"/>
    </location>
</feature>
<keyword evidence="2" id="KW-1133">Transmembrane helix</keyword>
<protein>
    <submittedName>
        <fullName evidence="3">Uncharacterized protein</fullName>
    </submittedName>
</protein>
<feature type="transmembrane region" description="Helical" evidence="2">
    <location>
        <begin position="6"/>
        <end position="26"/>
    </location>
</feature>
<name>A0A917SAC3_9ACTN</name>
<keyword evidence="2" id="KW-0812">Transmembrane</keyword>
<accession>A0A917SAC3</accession>
<gene>
    <name evidence="3" type="ORF">GCM10011575_27210</name>
</gene>